<reference evidence="2" key="2">
    <citation type="submission" date="2021-04" db="EMBL/GenBank/DDBJ databases">
        <authorList>
            <person name="Gilroy R."/>
        </authorList>
    </citation>
    <scope>NUCLEOTIDE SEQUENCE</scope>
    <source>
        <strain evidence="2">CHK195-6426</strain>
    </source>
</reference>
<feature type="transmembrane region" description="Helical" evidence="1">
    <location>
        <begin position="73"/>
        <end position="94"/>
    </location>
</feature>
<dbReference type="SUPFAM" id="SSF53474">
    <property type="entry name" value="alpha/beta-Hydrolases"/>
    <property type="match status" value="1"/>
</dbReference>
<keyword evidence="1" id="KW-1133">Transmembrane helix</keyword>
<keyword evidence="1" id="KW-0812">Transmembrane</keyword>
<feature type="transmembrane region" description="Helical" evidence="1">
    <location>
        <begin position="106"/>
        <end position="129"/>
    </location>
</feature>
<accession>A0A9D1UB67</accession>
<evidence type="ECO:0000313" key="2">
    <source>
        <dbReference type="EMBL" id="HIW80206.1"/>
    </source>
</evidence>
<evidence type="ECO:0000256" key="1">
    <source>
        <dbReference type="SAM" id="Phobius"/>
    </source>
</evidence>
<feature type="transmembrane region" description="Helical" evidence="1">
    <location>
        <begin position="12"/>
        <end position="28"/>
    </location>
</feature>
<evidence type="ECO:0000313" key="3">
    <source>
        <dbReference type="Proteomes" id="UP000824265"/>
    </source>
</evidence>
<gene>
    <name evidence="2" type="ORF">H9742_01545</name>
</gene>
<comment type="caution">
    <text evidence="2">The sequence shown here is derived from an EMBL/GenBank/DDBJ whole genome shotgun (WGS) entry which is preliminary data.</text>
</comment>
<dbReference type="Proteomes" id="UP000824265">
    <property type="component" value="Unassembled WGS sequence"/>
</dbReference>
<proteinExistence type="predicted"/>
<keyword evidence="1" id="KW-0472">Membrane</keyword>
<dbReference type="EMBL" id="DXGH01000007">
    <property type="protein sequence ID" value="HIW80206.1"/>
    <property type="molecule type" value="Genomic_DNA"/>
</dbReference>
<reference evidence="2" key="1">
    <citation type="journal article" date="2021" name="PeerJ">
        <title>Extensive microbial diversity within the chicken gut microbiome revealed by metagenomics and culture.</title>
        <authorList>
            <person name="Gilroy R."/>
            <person name="Ravi A."/>
            <person name="Getino M."/>
            <person name="Pursley I."/>
            <person name="Horton D.L."/>
            <person name="Alikhan N.F."/>
            <person name="Baker D."/>
            <person name="Gharbi K."/>
            <person name="Hall N."/>
            <person name="Watson M."/>
            <person name="Adriaenssens E.M."/>
            <person name="Foster-Nyarko E."/>
            <person name="Jarju S."/>
            <person name="Secka A."/>
            <person name="Antonio M."/>
            <person name="Oren A."/>
            <person name="Chaudhuri R.R."/>
            <person name="La Ragione R."/>
            <person name="Hildebrand F."/>
            <person name="Pallen M.J."/>
        </authorList>
    </citation>
    <scope>NUCLEOTIDE SEQUENCE</scope>
    <source>
        <strain evidence="2">CHK195-6426</strain>
    </source>
</reference>
<organism evidence="2 3">
    <name type="scientific">Candidatus Acetatifactor stercoripullorum</name>
    <dbReference type="NCBI Taxonomy" id="2838414"/>
    <lineage>
        <taxon>Bacteria</taxon>
        <taxon>Bacillati</taxon>
        <taxon>Bacillota</taxon>
        <taxon>Clostridia</taxon>
        <taxon>Lachnospirales</taxon>
        <taxon>Lachnospiraceae</taxon>
        <taxon>Acetatifactor</taxon>
    </lineage>
</organism>
<dbReference type="InterPro" id="IPR029058">
    <property type="entry name" value="AB_hydrolase_fold"/>
</dbReference>
<feature type="transmembrane region" description="Helical" evidence="1">
    <location>
        <begin position="34"/>
        <end position="53"/>
    </location>
</feature>
<dbReference type="RefSeq" id="WP_318704459.1">
    <property type="nucleotide sequence ID" value="NZ_CALWMU010000019.1"/>
</dbReference>
<name>A0A9D1UB67_9FIRM</name>
<dbReference type="Gene3D" id="3.40.50.1820">
    <property type="entry name" value="alpha/beta hydrolase"/>
    <property type="match status" value="1"/>
</dbReference>
<dbReference type="AlphaFoldDB" id="A0A9D1UB67"/>
<feature type="transmembrane region" description="Helical" evidence="1">
    <location>
        <begin position="141"/>
        <end position="161"/>
    </location>
</feature>
<protein>
    <submittedName>
        <fullName evidence="2">Triacylglycerol lipase</fullName>
    </submittedName>
</protein>
<sequence length="450" mass="50234">MKKFLYTNSIRFLYTLVLFAGANLYLLSELISSPFMKAVPFLFVFILVFPVFYQNLPKTRRLRFCAKGSELLILFLTSTVLSIVFFVTGALGRLPLPPIWEAPRSWLINSLVAVLAEALIFWVGMIEVYLSSTQLGIRLRVIGLICGLIPIVNLVVLGFIIDAASREADFENKKILCNRGRKEKAVCATKYPILMVHGVFFRDFRYLNYWGRIPKELQENGAVIFYGQHQSAASVADSGREIADRILEIVSQTGCEKVNLIAHSKGGLDCRQALTLPGIASLVASLTTINTPHRGCEFADYLLGKIPEKQKNMVAAAYNAALKKLGDPRPDFLAAVNNLTSAFCADFNQKTPDAPGVFYQSVGSKLNVARGGRFPLNFTYHLCRYFEGSNDGLVSEKSFVWGQSYQCLTVKGTRGISHGDMIDLNRENLPEFDVREFYVQLVSALKQKGF</sequence>